<protein>
    <submittedName>
        <fullName evidence="1">Uncharacterized protein</fullName>
    </submittedName>
</protein>
<accession>A0A1W2TR67</accession>
<gene>
    <name evidence="1" type="ORF">SAMD00023353_5101000</name>
</gene>
<dbReference type="Proteomes" id="UP000054516">
    <property type="component" value="Unassembled WGS sequence"/>
</dbReference>
<organism evidence="1">
    <name type="scientific">Rosellinia necatrix</name>
    <name type="common">White root-rot fungus</name>
    <dbReference type="NCBI Taxonomy" id="77044"/>
    <lineage>
        <taxon>Eukaryota</taxon>
        <taxon>Fungi</taxon>
        <taxon>Dikarya</taxon>
        <taxon>Ascomycota</taxon>
        <taxon>Pezizomycotina</taxon>
        <taxon>Sordariomycetes</taxon>
        <taxon>Xylariomycetidae</taxon>
        <taxon>Xylariales</taxon>
        <taxon>Xylariaceae</taxon>
        <taxon>Rosellinia</taxon>
    </lineage>
</organism>
<keyword evidence="2" id="KW-1185">Reference proteome</keyword>
<dbReference type="OrthoDB" id="3437375at2759"/>
<evidence type="ECO:0000313" key="1">
    <source>
        <dbReference type="EMBL" id="GAP90973.1"/>
    </source>
</evidence>
<dbReference type="EMBL" id="DF977496">
    <property type="protein sequence ID" value="GAP90973.1"/>
    <property type="molecule type" value="Genomic_DNA"/>
</dbReference>
<reference evidence="1" key="1">
    <citation type="submission" date="2016-03" db="EMBL/GenBank/DDBJ databases">
        <title>Draft genome sequence of Rosellinia necatrix.</title>
        <authorList>
            <person name="Kanematsu S."/>
        </authorList>
    </citation>
    <scope>NUCLEOTIDE SEQUENCE [LARGE SCALE GENOMIC DNA]</scope>
    <source>
        <strain evidence="1">W97</strain>
    </source>
</reference>
<name>A0A1W2TR67_ROSNE</name>
<sequence>MARDCVQDILLDSPDGSFILQASPANPSSWLMSSTRQRPVGGGEIRELVIGSIRALVAEVEHAGRGAPQLLGLDIFCSRVLASRSRLGFALYDSLGPGDSVVERREPLRCPRRTEASKLSSYVGITG</sequence>
<evidence type="ECO:0000313" key="2">
    <source>
        <dbReference type="Proteomes" id="UP000054516"/>
    </source>
</evidence>
<dbReference type="AlphaFoldDB" id="A0A1W2TR67"/>
<proteinExistence type="predicted"/>